<keyword evidence="8" id="KW-0969">Cilium</keyword>
<keyword evidence="9" id="KW-1185">Reference proteome</keyword>
<dbReference type="EMBL" id="JACXIZ010000018">
    <property type="protein sequence ID" value="MBD2845825.1"/>
    <property type="molecule type" value="Genomic_DNA"/>
</dbReference>
<keyword evidence="3" id="KW-0175">Coiled coil</keyword>
<dbReference type="GO" id="GO:0009421">
    <property type="term" value="C:bacterial-type flagellum filament cap"/>
    <property type="evidence" value="ECO:0007669"/>
    <property type="project" value="InterPro"/>
</dbReference>
<dbReference type="InterPro" id="IPR003481">
    <property type="entry name" value="FliD_N"/>
</dbReference>
<dbReference type="GO" id="GO:0009424">
    <property type="term" value="C:bacterial-type flagellum hook"/>
    <property type="evidence" value="ECO:0007669"/>
    <property type="project" value="UniProtKB-UniRule"/>
</dbReference>
<name>A0A927BU69_9BACL</name>
<keyword evidence="8" id="KW-0966">Cell projection</keyword>
<dbReference type="GO" id="GO:0007155">
    <property type="term" value="P:cell adhesion"/>
    <property type="evidence" value="ECO:0007669"/>
    <property type="project" value="InterPro"/>
</dbReference>
<comment type="subunit">
    <text evidence="2 5">Homopentamer.</text>
</comment>
<dbReference type="PANTHER" id="PTHR30288:SF0">
    <property type="entry name" value="FLAGELLAR HOOK-ASSOCIATED PROTEIN 2"/>
    <property type="match status" value="1"/>
</dbReference>
<dbReference type="AlphaFoldDB" id="A0A927BU69"/>
<gene>
    <name evidence="8" type="primary">fliD</name>
    <name evidence="8" type="ORF">IDH44_11540</name>
</gene>
<accession>A0A927BU69</accession>
<evidence type="ECO:0000256" key="4">
    <source>
        <dbReference type="ARBA" id="ARBA00023143"/>
    </source>
</evidence>
<evidence type="ECO:0000259" key="7">
    <source>
        <dbReference type="Pfam" id="PF07195"/>
    </source>
</evidence>
<organism evidence="8 9">
    <name type="scientific">Paenibacillus sabuli</name>
    <dbReference type="NCBI Taxonomy" id="2772509"/>
    <lineage>
        <taxon>Bacteria</taxon>
        <taxon>Bacillati</taxon>
        <taxon>Bacillota</taxon>
        <taxon>Bacilli</taxon>
        <taxon>Bacillales</taxon>
        <taxon>Paenibacillaceae</taxon>
        <taxon>Paenibacillus</taxon>
    </lineage>
</organism>
<reference evidence="8" key="1">
    <citation type="submission" date="2020-09" db="EMBL/GenBank/DDBJ databases">
        <title>A novel bacterium of genus Paenibacillus, isolated from South China Sea.</title>
        <authorList>
            <person name="Huang H."/>
            <person name="Mo K."/>
            <person name="Hu Y."/>
        </authorList>
    </citation>
    <scope>NUCLEOTIDE SEQUENCE</scope>
    <source>
        <strain evidence="8">IB182496</strain>
    </source>
</reference>
<evidence type="ECO:0000259" key="6">
    <source>
        <dbReference type="Pfam" id="PF02465"/>
    </source>
</evidence>
<dbReference type="InterPro" id="IPR010809">
    <property type="entry name" value="FliD_C"/>
</dbReference>
<comment type="similarity">
    <text evidence="1 5">Belongs to the FliD family.</text>
</comment>
<comment type="function">
    <text evidence="5">Required for morphogenesis and for the elongation of the flagellar filament by facilitating polymerization of the flagellin monomers at the tip of growing filament. Forms a capping structure, which prevents flagellin subunits (transported through the central channel of the flagellum) from leaking out without polymerization at the distal end.</text>
</comment>
<keyword evidence="8" id="KW-0282">Flagellum</keyword>
<evidence type="ECO:0000256" key="2">
    <source>
        <dbReference type="ARBA" id="ARBA00011255"/>
    </source>
</evidence>
<sequence>MRLTGLASGLDIDSMVQELMAARRKPYDNLFQKKTTMQWQREQYREVSAKLVDFSLNKLSSYSLSSAISAKKAQVTGSTTAVSSTATSGAATGTMTVSIAQLATATRYTSSASGGLTGGPIDLSSTLQELKDSHGLTYTAVDSTITLEINGTEITLNENEDTMATLISKINSKTDVNAVFDSGSGKLSLTTKETGAAADVAIVGDVLDVFDLEWNVAGEDAVATVNGLQITSASNKISINGVELTFLEVTDGSEATISVGTDTEKIMDTIKSFINDYNEVLNLLNGKVNEERYRTYQPLTTEQKAEMKDSEIELWEERAKSGLLQRDSILTSLVSNMRLGSISNVNVDGVEINLTSLGITTGAWEERGKLVIKDEAALRDAIEDNPEQVMAFFTQKSTDKTPAAEDAGLFTRLTNSVSASLKDLAEKAGTSRYSAELTTKFMENSLMGEQLLQLERRMDTVNSQLLRMENQYYKQFAAMESAINKFNSQAGALASFMA</sequence>
<feature type="domain" description="Flagellar hook-associated protein 2 N-terminal" evidence="6">
    <location>
        <begin position="8"/>
        <end position="105"/>
    </location>
</feature>
<dbReference type="InterPro" id="IPR040026">
    <property type="entry name" value="FliD"/>
</dbReference>
<dbReference type="PANTHER" id="PTHR30288">
    <property type="entry name" value="FLAGELLAR CAP/ASSEMBLY PROTEIN FLID"/>
    <property type="match status" value="1"/>
</dbReference>
<dbReference type="GO" id="GO:0071973">
    <property type="term" value="P:bacterial-type flagellum-dependent cell motility"/>
    <property type="evidence" value="ECO:0007669"/>
    <property type="project" value="TreeGrafter"/>
</dbReference>
<evidence type="ECO:0000256" key="1">
    <source>
        <dbReference type="ARBA" id="ARBA00009764"/>
    </source>
</evidence>
<evidence type="ECO:0000313" key="8">
    <source>
        <dbReference type="EMBL" id="MBD2845825.1"/>
    </source>
</evidence>
<dbReference type="Proteomes" id="UP000621560">
    <property type="component" value="Unassembled WGS sequence"/>
</dbReference>
<dbReference type="Pfam" id="PF02465">
    <property type="entry name" value="FliD_N"/>
    <property type="match status" value="1"/>
</dbReference>
<dbReference type="RefSeq" id="WP_190917788.1">
    <property type="nucleotide sequence ID" value="NZ_JACXIZ010000018.1"/>
</dbReference>
<proteinExistence type="inferred from homology"/>
<dbReference type="Pfam" id="PF07195">
    <property type="entry name" value="FliD_C"/>
    <property type="match status" value="1"/>
</dbReference>
<evidence type="ECO:0000256" key="5">
    <source>
        <dbReference type="RuleBase" id="RU362066"/>
    </source>
</evidence>
<feature type="domain" description="Flagellar hook-associated protein 2 C-terminal" evidence="7">
    <location>
        <begin position="218"/>
        <end position="488"/>
    </location>
</feature>
<comment type="caution">
    <text evidence="8">The sequence shown here is derived from an EMBL/GenBank/DDBJ whole genome shotgun (WGS) entry which is preliminary data.</text>
</comment>
<dbReference type="GO" id="GO:0005576">
    <property type="term" value="C:extracellular region"/>
    <property type="evidence" value="ECO:0007669"/>
    <property type="project" value="UniProtKB-SubCell"/>
</dbReference>
<evidence type="ECO:0000256" key="3">
    <source>
        <dbReference type="ARBA" id="ARBA00023054"/>
    </source>
</evidence>
<keyword evidence="5" id="KW-0964">Secreted</keyword>
<keyword evidence="4 5" id="KW-0975">Bacterial flagellum</keyword>
<protein>
    <recommendedName>
        <fullName evidence="5">Flagellar hook-associated protein 2</fullName>
        <shortName evidence="5">HAP2</shortName>
    </recommendedName>
    <alternativeName>
        <fullName evidence="5">Flagellar cap protein</fullName>
    </alternativeName>
</protein>
<comment type="subcellular location">
    <subcellularLocation>
        <location evidence="5">Secreted</location>
    </subcellularLocation>
    <subcellularLocation>
        <location evidence="5">Bacterial flagellum</location>
    </subcellularLocation>
</comment>
<evidence type="ECO:0000313" key="9">
    <source>
        <dbReference type="Proteomes" id="UP000621560"/>
    </source>
</evidence>